<evidence type="ECO:0000313" key="12">
    <source>
        <dbReference type="Proteomes" id="UP000694240"/>
    </source>
</evidence>
<proteinExistence type="inferred from homology"/>
<name>A0A8T1ZN82_9BRAS</name>
<keyword evidence="12" id="KW-1185">Reference proteome</keyword>
<comment type="subcellular location">
    <subcellularLocation>
        <location evidence="1">Membrane</location>
        <topology evidence="1">Multi-pass membrane protein</topology>
    </subcellularLocation>
</comment>
<keyword evidence="5" id="KW-0547">Nucleotide-binding</keyword>
<dbReference type="InterPro" id="IPR026082">
    <property type="entry name" value="ABCA"/>
</dbReference>
<keyword evidence="8 9" id="KW-0472">Membrane</keyword>
<feature type="transmembrane region" description="Helical" evidence="9">
    <location>
        <begin position="456"/>
        <end position="477"/>
    </location>
</feature>
<evidence type="ECO:0000256" key="2">
    <source>
        <dbReference type="ARBA" id="ARBA00008526"/>
    </source>
</evidence>
<dbReference type="EMBL" id="JAEFBK010000010">
    <property type="protein sequence ID" value="KAG7560025.1"/>
    <property type="molecule type" value="Genomic_DNA"/>
</dbReference>
<evidence type="ECO:0000256" key="5">
    <source>
        <dbReference type="ARBA" id="ARBA00022741"/>
    </source>
</evidence>
<dbReference type="GO" id="GO:0016887">
    <property type="term" value="F:ATP hydrolysis activity"/>
    <property type="evidence" value="ECO:0007669"/>
    <property type="project" value="InterPro"/>
</dbReference>
<evidence type="ECO:0000256" key="7">
    <source>
        <dbReference type="ARBA" id="ARBA00022989"/>
    </source>
</evidence>
<dbReference type="GO" id="GO:0140359">
    <property type="term" value="F:ABC-type transporter activity"/>
    <property type="evidence" value="ECO:0007669"/>
    <property type="project" value="InterPro"/>
</dbReference>
<dbReference type="InterPro" id="IPR003439">
    <property type="entry name" value="ABC_transporter-like_ATP-bd"/>
</dbReference>
<evidence type="ECO:0000256" key="8">
    <source>
        <dbReference type="ARBA" id="ARBA00023136"/>
    </source>
</evidence>
<dbReference type="InterPro" id="IPR017871">
    <property type="entry name" value="ABC_transporter-like_CS"/>
</dbReference>
<reference evidence="11 12" key="1">
    <citation type="submission" date="2020-12" db="EMBL/GenBank/DDBJ databases">
        <title>Concerted genomic and epigenomic changes stabilize Arabidopsis allopolyploids.</title>
        <authorList>
            <person name="Chen Z."/>
        </authorList>
    </citation>
    <scope>NUCLEOTIDE SEQUENCE [LARGE SCALE GENOMIC DNA]</scope>
    <source>
        <strain evidence="11">Allo738</strain>
        <tissue evidence="11">Leaf</tissue>
    </source>
</reference>
<dbReference type="PROSITE" id="PS50893">
    <property type="entry name" value="ABC_TRANSPORTER_2"/>
    <property type="match status" value="1"/>
</dbReference>
<dbReference type="InterPro" id="IPR003593">
    <property type="entry name" value="AAA+_ATPase"/>
</dbReference>
<dbReference type="GO" id="GO:0005319">
    <property type="term" value="F:lipid transporter activity"/>
    <property type="evidence" value="ECO:0007669"/>
    <property type="project" value="TreeGrafter"/>
</dbReference>
<dbReference type="SMART" id="SM00382">
    <property type="entry name" value="AAA"/>
    <property type="match status" value="1"/>
</dbReference>
<keyword evidence="4 9" id="KW-0812">Transmembrane</keyword>
<organism evidence="11 12">
    <name type="scientific">Arabidopsis thaliana x Arabidopsis arenosa</name>
    <dbReference type="NCBI Taxonomy" id="1240361"/>
    <lineage>
        <taxon>Eukaryota</taxon>
        <taxon>Viridiplantae</taxon>
        <taxon>Streptophyta</taxon>
        <taxon>Embryophyta</taxon>
        <taxon>Tracheophyta</taxon>
        <taxon>Spermatophyta</taxon>
        <taxon>Magnoliopsida</taxon>
        <taxon>eudicotyledons</taxon>
        <taxon>Gunneridae</taxon>
        <taxon>Pentapetalae</taxon>
        <taxon>rosids</taxon>
        <taxon>malvids</taxon>
        <taxon>Brassicales</taxon>
        <taxon>Brassicaceae</taxon>
        <taxon>Camelineae</taxon>
        <taxon>Arabidopsis</taxon>
    </lineage>
</organism>
<dbReference type="Proteomes" id="UP000694240">
    <property type="component" value="Chromosome 10"/>
</dbReference>
<evidence type="ECO:0000256" key="9">
    <source>
        <dbReference type="SAM" id="Phobius"/>
    </source>
</evidence>
<keyword evidence="6" id="KW-0067">ATP-binding</keyword>
<dbReference type="FunFam" id="3.40.50.300:FF:000633">
    <property type="entry name" value="ABC transporter A family member 7"/>
    <property type="match status" value="1"/>
</dbReference>
<sequence length="936" mass="105551">MANHVPASFLTRANALFRKNLTYQKRNMWSNVRLIVIPFYLCVLLVGIQVLFDTQVNNSADNRCGCRCIHKNGDGKCERQSCGLQYSSQTQASFCAFPNPPPLLPLLQIPRPETRSVDHARGSCRRTGSCPVTILVTGNNHTLGATLSQNMLRTSFTANSSSDDFLRNLAYNVLGTTSKSDYTNFHDPGIHSDLPILNIQPQCTPATTFSFSFRQSPLKFHKEVRCVQGLNLWRNNSVEVNDEIFKGYRQGNHEKIINEVASAYDFLDTDTNNFNVTIWFNSTFKDDYRVQERRVKYVRVPRSVNLVSNAYLQFLRGPGTKMLFDFVKEMPKQETKLHFDVASVIGPIFLTWVIVLLFPVILNSLVYEKQQHLRIIMKMHGLGDGPYWMISYAYFLAISTLYIICLMIFGSAIGLKFFRYNDYGIQFVFYFLCINLQISIAFLVSSAFSKVETATVVAYLYVFGSGLLGGFLFQFMLEGLSFPRSWIFFMELFPGFSLYRGLYEFSQYALIRNVNGSDGMKWKDFNDSAMDEVFYIIIVEWFLALIAAYYMDRVSSSAKDPFLCLKYTLRKSPSKHSLQRQGSAISIELDKLDVAQERERVKQLMLEPSTSHAIVCDNLNKVYPSRDGNPPKMAVQGLSLAVPSGECFGMLGPNGAGKTSFINMMTGLVKPTSGIALVQSLDICKDIDRVYTSMGVCPQHDLLWETLTGREHLLFYGRLKNLKGSDLHQAVEESLKSVNIFRDGVADKPAGKYSGGMKRRLSVAISLIGSPKVVYMDEPSTGLDPASRRSLWTAIKSAKKHTAIILTTHSMEEAEFLCDRLGIFVDGMLQCIGNPKELKGRYGGSYVLTMTTSLEHEKDVEMLVQEVSPNAKKIYHIAGTQKFEIPKEEVRISEVFRAVEKAKGNFRVFAWGLADTTLEDVFIKVARTSQASSVFS</sequence>
<comment type="similarity">
    <text evidence="2">Belongs to the ABC transporter superfamily. ABCA family. CPR flippase (TC 3.A.1.211) subfamily.</text>
</comment>
<evidence type="ECO:0000313" key="11">
    <source>
        <dbReference type="EMBL" id="KAG7560025.1"/>
    </source>
</evidence>
<evidence type="ECO:0000256" key="4">
    <source>
        <dbReference type="ARBA" id="ARBA00022692"/>
    </source>
</evidence>
<keyword evidence="3" id="KW-0813">Transport</keyword>
<feature type="domain" description="ABC transporter" evidence="10">
    <location>
        <begin position="614"/>
        <end position="851"/>
    </location>
</feature>
<accession>A0A8T1ZN82</accession>
<evidence type="ECO:0000259" key="10">
    <source>
        <dbReference type="PROSITE" id="PS50893"/>
    </source>
</evidence>
<dbReference type="Pfam" id="PF24526">
    <property type="entry name" value="ABCA12_C"/>
    <property type="match status" value="1"/>
</dbReference>
<evidence type="ECO:0000256" key="6">
    <source>
        <dbReference type="ARBA" id="ARBA00022840"/>
    </source>
</evidence>
<feature type="transmembrane region" description="Helical" evidence="9">
    <location>
        <begin position="34"/>
        <end position="52"/>
    </location>
</feature>
<feature type="transmembrane region" description="Helical" evidence="9">
    <location>
        <begin position="344"/>
        <end position="366"/>
    </location>
</feature>
<dbReference type="GO" id="GO:0016020">
    <property type="term" value="C:membrane"/>
    <property type="evidence" value="ECO:0007669"/>
    <property type="project" value="UniProtKB-SubCell"/>
</dbReference>
<protein>
    <submittedName>
        <fullName evidence="11">ABC transporter-like</fullName>
    </submittedName>
</protein>
<dbReference type="PROSITE" id="PS00211">
    <property type="entry name" value="ABC_TRANSPORTER_1"/>
    <property type="match status" value="1"/>
</dbReference>
<gene>
    <name evidence="11" type="ORF">ISN45_Aa05g015850</name>
</gene>
<feature type="transmembrane region" description="Helical" evidence="9">
    <location>
        <begin position="533"/>
        <end position="551"/>
    </location>
</feature>
<dbReference type="Pfam" id="PF12698">
    <property type="entry name" value="ABC2_membrane_3"/>
    <property type="match status" value="1"/>
</dbReference>
<keyword evidence="7 9" id="KW-1133">Transmembrane helix</keyword>
<feature type="transmembrane region" description="Helical" evidence="9">
    <location>
        <begin position="425"/>
        <end position="444"/>
    </location>
</feature>
<dbReference type="Pfam" id="PF00005">
    <property type="entry name" value="ABC_tran"/>
    <property type="match status" value="1"/>
</dbReference>
<dbReference type="CDD" id="cd03263">
    <property type="entry name" value="ABC_subfamily_A"/>
    <property type="match status" value="1"/>
</dbReference>
<dbReference type="PANTHER" id="PTHR19229:SF154">
    <property type="entry name" value="ABC TRANSPORTER A FAMILY MEMBER 3-RELATED"/>
    <property type="match status" value="1"/>
</dbReference>
<comment type="caution">
    <text evidence="11">The sequence shown here is derived from an EMBL/GenBank/DDBJ whole genome shotgun (WGS) entry which is preliminary data.</text>
</comment>
<dbReference type="AlphaFoldDB" id="A0A8T1ZN82"/>
<feature type="transmembrane region" description="Helical" evidence="9">
    <location>
        <begin position="483"/>
        <end position="502"/>
    </location>
</feature>
<dbReference type="InterPro" id="IPR013525">
    <property type="entry name" value="ABC2_TM"/>
</dbReference>
<evidence type="ECO:0000256" key="1">
    <source>
        <dbReference type="ARBA" id="ARBA00004141"/>
    </source>
</evidence>
<evidence type="ECO:0000256" key="3">
    <source>
        <dbReference type="ARBA" id="ARBA00022448"/>
    </source>
</evidence>
<dbReference type="GO" id="GO:0005524">
    <property type="term" value="F:ATP binding"/>
    <property type="evidence" value="ECO:0007669"/>
    <property type="project" value="UniProtKB-KW"/>
</dbReference>
<feature type="transmembrane region" description="Helical" evidence="9">
    <location>
        <begin position="387"/>
        <end position="413"/>
    </location>
</feature>
<dbReference type="PANTHER" id="PTHR19229">
    <property type="entry name" value="ATP-BINDING CASSETTE TRANSPORTER SUBFAMILY A ABCA"/>
    <property type="match status" value="1"/>
</dbReference>